<dbReference type="InterPro" id="IPR027443">
    <property type="entry name" value="IPNS-like_sf"/>
</dbReference>
<keyword evidence="2" id="KW-0479">Metal-binding</keyword>
<keyword evidence="2" id="KW-0560">Oxidoreductase</keyword>
<dbReference type="Pfam" id="PF03171">
    <property type="entry name" value="2OG-FeII_Oxy"/>
    <property type="match status" value="1"/>
</dbReference>
<dbReference type="EMBL" id="JASNWA010000008">
    <property type="protein sequence ID" value="KAK3171193.1"/>
    <property type="molecule type" value="Genomic_DNA"/>
</dbReference>
<comment type="similarity">
    <text evidence="1 2">Belongs to the iron/ascorbate-dependent oxidoreductase family.</text>
</comment>
<dbReference type="InterPro" id="IPR044861">
    <property type="entry name" value="IPNS-like_FE2OG_OXY"/>
</dbReference>
<gene>
    <name evidence="4" type="ORF">OEA41_003277</name>
</gene>
<evidence type="ECO:0000256" key="1">
    <source>
        <dbReference type="ARBA" id="ARBA00008056"/>
    </source>
</evidence>
<comment type="caution">
    <text evidence="4">The sequence shown here is derived from an EMBL/GenBank/DDBJ whole genome shotgun (WGS) entry which is preliminary data.</text>
</comment>
<proteinExistence type="inferred from homology"/>
<keyword evidence="5" id="KW-1185">Reference proteome</keyword>
<evidence type="ECO:0000259" key="3">
    <source>
        <dbReference type="PROSITE" id="PS51471"/>
    </source>
</evidence>
<dbReference type="InterPro" id="IPR026992">
    <property type="entry name" value="DIOX_N"/>
</dbReference>
<protein>
    <recommendedName>
        <fullName evidence="3">Fe2OG dioxygenase domain-containing protein</fullName>
    </recommendedName>
</protein>
<dbReference type="SUPFAM" id="SSF51197">
    <property type="entry name" value="Clavaminate synthase-like"/>
    <property type="match status" value="1"/>
</dbReference>
<dbReference type="Pfam" id="PF14226">
    <property type="entry name" value="DIOX_N"/>
    <property type="match status" value="1"/>
</dbReference>
<dbReference type="Gene3D" id="2.60.120.330">
    <property type="entry name" value="B-lactam Antibiotic, Isopenicillin N Synthase, Chain"/>
    <property type="match status" value="1"/>
</dbReference>
<dbReference type="InterPro" id="IPR050231">
    <property type="entry name" value="Iron_ascorbate_oxido_reductase"/>
</dbReference>
<evidence type="ECO:0000313" key="4">
    <source>
        <dbReference type="EMBL" id="KAK3171193.1"/>
    </source>
</evidence>
<organism evidence="4 5">
    <name type="scientific">Lepraria neglecta</name>
    <dbReference type="NCBI Taxonomy" id="209136"/>
    <lineage>
        <taxon>Eukaryota</taxon>
        <taxon>Fungi</taxon>
        <taxon>Dikarya</taxon>
        <taxon>Ascomycota</taxon>
        <taxon>Pezizomycotina</taxon>
        <taxon>Lecanoromycetes</taxon>
        <taxon>OSLEUM clade</taxon>
        <taxon>Lecanoromycetidae</taxon>
        <taxon>Lecanorales</taxon>
        <taxon>Lecanorineae</taxon>
        <taxon>Stereocaulaceae</taxon>
        <taxon>Lepraria</taxon>
    </lineage>
</organism>
<dbReference type="Proteomes" id="UP001276659">
    <property type="component" value="Unassembled WGS sequence"/>
</dbReference>
<dbReference type="InterPro" id="IPR005123">
    <property type="entry name" value="Oxoglu/Fe-dep_dioxygenase_dom"/>
</dbReference>
<evidence type="ECO:0000256" key="2">
    <source>
        <dbReference type="RuleBase" id="RU003682"/>
    </source>
</evidence>
<dbReference type="PROSITE" id="PS51471">
    <property type="entry name" value="FE2OG_OXY"/>
    <property type="match status" value="1"/>
</dbReference>
<sequence>MDSLSPFELPLVDFGKILHGTPEERKAAANQLVESFTKHGFVRLKNHGVSKEFVQQIWEWDRAFFNISEEVKMKVVHPPSPDPQRGWSKKGLEMTSKTRKENAEMAPKDKGELLDEKEHFDCGPWDDVQFPNKFPSEEDLPGFQTFIKSYFDLAQSISLDIMRACEVGWGMEENALVSRCIPAASELRMLHYPSVSINRLKNGTVKRAWPHTDFGIITLLFQDRLGGLECEDRRKPSTFVPIIPNDENELIVNTSDTFTRWTNGEVTGGVHQVSVPPSMRELELGSIPERYSSVFFFKAHRATSVAPLEHFVREKPAMYPDITALEFHQERTNFLY</sequence>
<dbReference type="GO" id="GO:0044283">
    <property type="term" value="P:small molecule biosynthetic process"/>
    <property type="evidence" value="ECO:0007669"/>
    <property type="project" value="UniProtKB-ARBA"/>
</dbReference>
<name>A0AAE0DLB5_9LECA</name>
<dbReference type="GO" id="GO:0046872">
    <property type="term" value="F:metal ion binding"/>
    <property type="evidence" value="ECO:0007669"/>
    <property type="project" value="UniProtKB-KW"/>
</dbReference>
<dbReference type="PANTHER" id="PTHR47990">
    <property type="entry name" value="2-OXOGLUTARATE (2OG) AND FE(II)-DEPENDENT OXYGENASE SUPERFAMILY PROTEIN-RELATED"/>
    <property type="match status" value="1"/>
</dbReference>
<dbReference type="GO" id="GO:0016491">
    <property type="term" value="F:oxidoreductase activity"/>
    <property type="evidence" value="ECO:0007669"/>
    <property type="project" value="UniProtKB-KW"/>
</dbReference>
<reference evidence="4" key="1">
    <citation type="submission" date="2022-11" db="EMBL/GenBank/DDBJ databases">
        <title>Chromosomal genome sequence assembly and mating type (MAT) locus characterization of the leprose asexual lichenized fungus Lepraria neglecta (Nyl.) Erichsen.</title>
        <authorList>
            <person name="Allen J.L."/>
            <person name="Pfeffer B."/>
        </authorList>
    </citation>
    <scope>NUCLEOTIDE SEQUENCE</scope>
    <source>
        <strain evidence="4">Allen 5258</strain>
    </source>
</reference>
<accession>A0AAE0DLB5</accession>
<keyword evidence="2" id="KW-0408">Iron</keyword>
<dbReference type="AlphaFoldDB" id="A0AAE0DLB5"/>
<evidence type="ECO:0000313" key="5">
    <source>
        <dbReference type="Proteomes" id="UP001276659"/>
    </source>
</evidence>
<feature type="domain" description="Fe2OG dioxygenase" evidence="3">
    <location>
        <begin position="182"/>
        <end position="299"/>
    </location>
</feature>